<feature type="region of interest" description="Disordered" evidence="1">
    <location>
        <begin position="1"/>
        <end position="69"/>
    </location>
</feature>
<dbReference type="Gramene" id="TVU45810">
    <property type="protein sequence ID" value="TVU45810"/>
    <property type="gene ID" value="EJB05_05313"/>
</dbReference>
<protein>
    <submittedName>
        <fullName evidence="2">Uncharacterized protein</fullName>
    </submittedName>
</protein>
<dbReference type="EMBL" id="RWGY01000004">
    <property type="protein sequence ID" value="TVU45810.1"/>
    <property type="molecule type" value="Genomic_DNA"/>
</dbReference>
<comment type="caution">
    <text evidence="2">The sequence shown here is derived from an EMBL/GenBank/DDBJ whole genome shotgun (WGS) entry which is preliminary data.</text>
</comment>
<feature type="compositionally biased region" description="Low complexity" evidence="1">
    <location>
        <begin position="35"/>
        <end position="46"/>
    </location>
</feature>
<organism evidence="2 3">
    <name type="scientific">Eragrostis curvula</name>
    <name type="common">weeping love grass</name>
    <dbReference type="NCBI Taxonomy" id="38414"/>
    <lineage>
        <taxon>Eukaryota</taxon>
        <taxon>Viridiplantae</taxon>
        <taxon>Streptophyta</taxon>
        <taxon>Embryophyta</taxon>
        <taxon>Tracheophyta</taxon>
        <taxon>Spermatophyta</taxon>
        <taxon>Magnoliopsida</taxon>
        <taxon>Liliopsida</taxon>
        <taxon>Poales</taxon>
        <taxon>Poaceae</taxon>
        <taxon>PACMAD clade</taxon>
        <taxon>Chloridoideae</taxon>
        <taxon>Eragrostideae</taxon>
        <taxon>Eragrostidinae</taxon>
        <taxon>Eragrostis</taxon>
    </lineage>
</organism>
<evidence type="ECO:0000256" key="1">
    <source>
        <dbReference type="SAM" id="MobiDB-lite"/>
    </source>
</evidence>
<dbReference type="AlphaFoldDB" id="A0A5J9WEJ2"/>
<reference evidence="2 3" key="1">
    <citation type="journal article" date="2019" name="Sci. Rep.">
        <title>A high-quality genome of Eragrostis curvula grass provides insights into Poaceae evolution and supports new strategies to enhance forage quality.</title>
        <authorList>
            <person name="Carballo J."/>
            <person name="Santos B.A.C.M."/>
            <person name="Zappacosta D."/>
            <person name="Garbus I."/>
            <person name="Selva J.P."/>
            <person name="Gallo C.A."/>
            <person name="Diaz A."/>
            <person name="Albertini E."/>
            <person name="Caccamo M."/>
            <person name="Echenique V."/>
        </authorList>
    </citation>
    <scope>NUCLEOTIDE SEQUENCE [LARGE SCALE GENOMIC DNA]</scope>
    <source>
        <strain evidence="3">cv. Victoria</strain>
        <tissue evidence="2">Leaf</tissue>
    </source>
</reference>
<feature type="non-terminal residue" evidence="2">
    <location>
        <position position="1"/>
    </location>
</feature>
<sequence length="158" mass="17287">CLIRRRRSCSALAPPSTASLSARLPPRRTPPPSPYARAPYAASLSPRPRPGRRLPPRCPRPGRRLPPRHLRPGHCPCAAFLPASPPSPPRPAPGPLPAAARPRVWLATAPRAWLAGPAEPHVPAFFSPSRDQIMAQDKESFMVRFVSADKTRSRGRLM</sequence>
<feature type="compositionally biased region" description="Low complexity" evidence="1">
    <location>
        <begin position="10"/>
        <end position="24"/>
    </location>
</feature>
<gene>
    <name evidence="2" type="ORF">EJB05_05313</name>
</gene>
<proteinExistence type="predicted"/>
<evidence type="ECO:0000313" key="3">
    <source>
        <dbReference type="Proteomes" id="UP000324897"/>
    </source>
</evidence>
<feature type="compositionally biased region" description="Basic residues" evidence="1">
    <location>
        <begin position="49"/>
        <end position="69"/>
    </location>
</feature>
<name>A0A5J9WEJ2_9POAL</name>
<dbReference type="Proteomes" id="UP000324897">
    <property type="component" value="Chromosome 5"/>
</dbReference>
<evidence type="ECO:0000313" key="2">
    <source>
        <dbReference type="EMBL" id="TVU45810.1"/>
    </source>
</evidence>
<keyword evidence="3" id="KW-1185">Reference proteome</keyword>
<accession>A0A5J9WEJ2</accession>